<sequence>MIIDKILMTQFIHSIQLKFILVAVFFLLLCLSSITVLTSYQMSEIIQHKFKDIVAGFFFSVMADQTKAIAQDFQDGLHLVQREFVVGKKMFEFTNTNLNEEFATATNEFRVREGNTLASGGFTSFEWTWYAFPFANGSSPFYTLNAVQERDVQYCRNNHYFFKTMLDFPQLLINYDTYFLGFDSGVLCTRGNNPYFKLTSKNYSATYCNCDAKGNCYYSSVCRPWYVSQKKHPEQCYFSDLYLFAGGNSYGLGITSPLKEVNGTFAGAYNTNIVPSYAPNRIQLQGNYIKRMYFPDSDKSNYLISDNQPIWSPNWNMTSYSAYLQQVEDPSLKTIIQNFNVQHEFPKSYTKIAYFDWNLTKYAILMQNFSIYIEDFESPNKIPKDYTLGVMFESSLIEKKITAIQHKFLRTFLVLFMAPFLTMVSFFLICEMLFLVLFTRRIFSTINDLFDKIQMLSEQHSAKMKKKVSKSFIPGSTESLKTQEGLDQSVNYSDTNGLNASMNSRIARASYEATAKLDVLQDYQGKESCMEVTKLYRAANKLIKTLSLAKTSIQQGNDNLALLNYNEVANLFQERNIIQQSKTILKDFIEQKEEWSYVNQNDKTIDASQQQDDENGVKLIFKDLGLSNNLAICYNNIGCIHAKHRNKGKQNVYFQEAIRIEELIIKNNQLEKKCASIQDNMRIACKYFNFGYSLSRQYLFYVKMTAAGKLGYYFAKDQLGVESVDILKKSFMHFNSIQQSLTSEEQTANYAEDAVQQQIQRKRSLRDFGLKYDTDRVHNSLAKIHRDVFSYLLSGQYEEGSQGQSRHKGLWHFTQDILLQKLLYIIALFLEQRGTHFEQASNYYVWSICCPLMEQLEFNLMKKSLKKLHQYAQTSLEQQIKNKVQILLTKFAVKQKSVQIIVEMCNEQQHAHQAILGFISQQIFDNLRSNDFFGLMTLRSGKQPFAAINLERKHDNLKMKRSTLRQLNITYTRTENAATKYLMLTALQQCLRYCIDSASKVCPAQKIKRKNGEFISTLQNWVVAIVGQHQQELTKIEQYLKGTQQQSNINLIIIGVSIYDKELCDRYHTLCNMTPEGQFVNLNFNEQDEQISRLFDVNGKEENKDKKYDGLPSYERTFSRVQAAMQLFDSKREPYITQHIDFN</sequence>
<keyword evidence="1" id="KW-0472">Membrane</keyword>
<keyword evidence="1" id="KW-0812">Transmembrane</keyword>
<feature type="transmembrane region" description="Helical" evidence="1">
    <location>
        <begin position="20"/>
        <end position="40"/>
    </location>
</feature>
<accession>A0A8J8T8Z9</accession>
<organism evidence="2 3">
    <name type="scientific">Halteria grandinella</name>
    <dbReference type="NCBI Taxonomy" id="5974"/>
    <lineage>
        <taxon>Eukaryota</taxon>
        <taxon>Sar</taxon>
        <taxon>Alveolata</taxon>
        <taxon>Ciliophora</taxon>
        <taxon>Intramacronucleata</taxon>
        <taxon>Spirotrichea</taxon>
        <taxon>Stichotrichia</taxon>
        <taxon>Sporadotrichida</taxon>
        <taxon>Halteriidae</taxon>
        <taxon>Halteria</taxon>
    </lineage>
</organism>
<keyword evidence="1" id="KW-1133">Transmembrane helix</keyword>
<dbReference type="AlphaFoldDB" id="A0A8J8T8Z9"/>
<dbReference type="OrthoDB" id="325494at2759"/>
<evidence type="ECO:0000256" key="1">
    <source>
        <dbReference type="SAM" id="Phobius"/>
    </source>
</evidence>
<comment type="caution">
    <text evidence="2">The sequence shown here is derived from an EMBL/GenBank/DDBJ whole genome shotgun (WGS) entry which is preliminary data.</text>
</comment>
<dbReference type="Proteomes" id="UP000785679">
    <property type="component" value="Unassembled WGS sequence"/>
</dbReference>
<feature type="transmembrane region" description="Helical" evidence="1">
    <location>
        <begin position="412"/>
        <end position="438"/>
    </location>
</feature>
<evidence type="ECO:0000313" key="3">
    <source>
        <dbReference type="Proteomes" id="UP000785679"/>
    </source>
</evidence>
<gene>
    <name evidence="2" type="ORF">FGO68_gene15523</name>
</gene>
<keyword evidence="3" id="KW-1185">Reference proteome</keyword>
<evidence type="ECO:0000313" key="2">
    <source>
        <dbReference type="EMBL" id="TNV86120.1"/>
    </source>
</evidence>
<proteinExistence type="predicted"/>
<dbReference type="EMBL" id="RRYP01001293">
    <property type="protein sequence ID" value="TNV86120.1"/>
    <property type="molecule type" value="Genomic_DNA"/>
</dbReference>
<reference evidence="2" key="1">
    <citation type="submission" date="2019-06" db="EMBL/GenBank/DDBJ databases">
        <authorList>
            <person name="Zheng W."/>
        </authorList>
    </citation>
    <scope>NUCLEOTIDE SEQUENCE</scope>
    <source>
        <strain evidence="2">QDHG01</strain>
    </source>
</reference>
<protein>
    <submittedName>
        <fullName evidence="2">Uncharacterized protein</fullName>
    </submittedName>
</protein>
<name>A0A8J8T8Z9_HALGN</name>